<evidence type="ECO:0000313" key="9">
    <source>
        <dbReference type="EMBL" id="VFJ51593.1"/>
    </source>
</evidence>
<dbReference type="PANTHER" id="PTHR30151">
    <property type="entry name" value="ALKANE SULFONATE ABC TRANSPORTER-RELATED, MEMBRANE SUBUNIT"/>
    <property type="match status" value="1"/>
</dbReference>
<gene>
    <name evidence="9" type="ORF">BECKDK2373C_GA0170839_103223</name>
</gene>
<dbReference type="GO" id="GO:0055085">
    <property type="term" value="P:transmembrane transport"/>
    <property type="evidence" value="ECO:0007669"/>
    <property type="project" value="InterPro"/>
</dbReference>
<evidence type="ECO:0000256" key="1">
    <source>
        <dbReference type="ARBA" id="ARBA00004651"/>
    </source>
</evidence>
<keyword evidence="4 7" id="KW-0812">Transmembrane</keyword>
<keyword evidence="5 7" id="KW-1133">Transmembrane helix</keyword>
<dbReference type="InterPro" id="IPR000515">
    <property type="entry name" value="MetI-like"/>
</dbReference>
<evidence type="ECO:0000259" key="8">
    <source>
        <dbReference type="PROSITE" id="PS50928"/>
    </source>
</evidence>
<dbReference type="SUPFAM" id="SSF161098">
    <property type="entry name" value="MetI-like"/>
    <property type="match status" value="1"/>
</dbReference>
<dbReference type="CDD" id="cd06261">
    <property type="entry name" value="TM_PBP2"/>
    <property type="match status" value="1"/>
</dbReference>
<feature type="transmembrane region" description="Helical" evidence="7">
    <location>
        <begin position="128"/>
        <end position="147"/>
    </location>
</feature>
<dbReference type="Gene3D" id="1.10.3720.10">
    <property type="entry name" value="MetI-like"/>
    <property type="match status" value="1"/>
</dbReference>
<comment type="similarity">
    <text evidence="7">Belongs to the binding-protein-dependent transport system permease family.</text>
</comment>
<dbReference type="InterPro" id="IPR035906">
    <property type="entry name" value="MetI-like_sf"/>
</dbReference>
<evidence type="ECO:0000256" key="6">
    <source>
        <dbReference type="ARBA" id="ARBA00023136"/>
    </source>
</evidence>
<keyword evidence="3" id="KW-1003">Cell membrane</keyword>
<evidence type="ECO:0000256" key="2">
    <source>
        <dbReference type="ARBA" id="ARBA00022448"/>
    </source>
</evidence>
<sequence>MKSKLNRQLALGVAVSTLGMFLLLIIWVAVKFGFHISDRYLPNPLAVITAFRDIEPSIFAHTWATVLRLFVGGVVGIGLGIGLAITMYHKPLLGKLLAPSIHALRSIPPVATVPFFLLWFGFEEKGKFLLILFGIGLNVLVAAYQILEDMPDKYKIALVSFGHSPRSFPVTVALPLVVERILPTIRTSLSIAFGVVIVAELLGSQQGLGYLIQTSRSTYAIHVIFLATLILGFLNILTDQLVTRSWQRLVYWNSAFKVWRKK</sequence>
<feature type="transmembrane region" description="Helical" evidence="7">
    <location>
        <begin position="100"/>
        <end position="122"/>
    </location>
</feature>
<dbReference type="PANTHER" id="PTHR30151:SF38">
    <property type="entry name" value="ALIPHATIC SULFONATES TRANSPORT PERMEASE PROTEIN SSUC-RELATED"/>
    <property type="match status" value="1"/>
</dbReference>
<accession>A0A450SFH1</accession>
<feature type="transmembrane region" description="Helical" evidence="7">
    <location>
        <begin position="189"/>
        <end position="213"/>
    </location>
</feature>
<evidence type="ECO:0000256" key="4">
    <source>
        <dbReference type="ARBA" id="ARBA00022692"/>
    </source>
</evidence>
<feature type="transmembrane region" description="Helical" evidence="7">
    <location>
        <begin position="219"/>
        <end position="238"/>
    </location>
</feature>
<dbReference type="EMBL" id="CAADEY010000032">
    <property type="protein sequence ID" value="VFJ51593.1"/>
    <property type="molecule type" value="Genomic_DNA"/>
</dbReference>
<proteinExistence type="inferred from homology"/>
<dbReference type="GO" id="GO:0005886">
    <property type="term" value="C:plasma membrane"/>
    <property type="evidence" value="ECO:0007669"/>
    <property type="project" value="UniProtKB-SubCell"/>
</dbReference>
<name>A0A450SFH1_9GAMM</name>
<feature type="transmembrane region" description="Helical" evidence="7">
    <location>
        <begin position="66"/>
        <end position="88"/>
    </location>
</feature>
<dbReference type="PROSITE" id="PS50928">
    <property type="entry name" value="ABC_TM1"/>
    <property type="match status" value="1"/>
</dbReference>
<feature type="transmembrane region" description="Helical" evidence="7">
    <location>
        <begin position="9"/>
        <end position="30"/>
    </location>
</feature>
<protein>
    <submittedName>
        <fullName evidence="9">Sulfonate transport system permease protein</fullName>
    </submittedName>
</protein>
<evidence type="ECO:0000256" key="7">
    <source>
        <dbReference type="RuleBase" id="RU363032"/>
    </source>
</evidence>
<evidence type="ECO:0000256" key="3">
    <source>
        <dbReference type="ARBA" id="ARBA00022475"/>
    </source>
</evidence>
<keyword evidence="2 7" id="KW-0813">Transport</keyword>
<dbReference type="AlphaFoldDB" id="A0A450SFH1"/>
<comment type="subcellular location">
    <subcellularLocation>
        <location evidence="1 7">Cell membrane</location>
        <topology evidence="1 7">Multi-pass membrane protein</topology>
    </subcellularLocation>
</comment>
<feature type="domain" description="ABC transmembrane type-1" evidence="8">
    <location>
        <begin position="62"/>
        <end position="242"/>
    </location>
</feature>
<keyword evidence="6 7" id="KW-0472">Membrane</keyword>
<evidence type="ECO:0000256" key="5">
    <source>
        <dbReference type="ARBA" id="ARBA00022989"/>
    </source>
</evidence>
<organism evidence="9">
    <name type="scientific">Candidatus Kentrum sp. DK</name>
    <dbReference type="NCBI Taxonomy" id="2126562"/>
    <lineage>
        <taxon>Bacteria</taxon>
        <taxon>Pseudomonadati</taxon>
        <taxon>Pseudomonadota</taxon>
        <taxon>Gammaproteobacteria</taxon>
        <taxon>Candidatus Kentrum</taxon>
    </lineage>
</organism>
<dbReference type="Pfam" id="PF00528">
    <property type="entry name" value="BPD_transp_1"/>
    <property type="match status" value="1"/>
</dbReference>
<reference evidence="9" key="1">
    <citation type="submission" date="2019-02" db="EMBL/GenBank/DDBJ databases">
        <authorList>
            <person name="Gruber-Vodicka R. H."/>
            <person name="Seah K. B. B."/>
        </authorList>
    </citation>
    <scope>NUCLEOTIDE SEQUENCE</scope>
    <source>
        <strain evidence="9">BECK_DK161</strain>
    </source>
</reference>